<protein>
    <submittedName>
        <fullName evidence="3">Siderophore iron transporter</fullName>
    </submittedName>
</protein>
<evidence type="ECO:0000313" key="3">
    <source>
        <dbReference type="EMBL" id="TVY40417.1"/>
    </source>
</evidence>
<keyword evidence="2" id="KW-1133">Transmembrane helix</keyword>
<sequence>MKFFDKHSKTPGTEVATSNVAAPESDIEDKHVSTTDGPDVPSGGVLPDQDVQDGVKKAQAITLSWTKKELIVAYACVLLVFFVNSMQQQIQNNLGVYVTSAFLSLPLYGTTSIVSGIVGGVIKLPAAKFIDLIGRAEGFAIFTLLATMGGTLPSLQR</sequence>
<dbReference type="InterPro" id="IPR036259">
    <property type="entry name" value="MFS_trans_sf"/>
</dbReference>
<keyword evidence="2" id="KW-0812">Transmembrane</keyword>
<gene>
    <name evidence="3" type="primary">mirC</name>
    <name evidence="3" type="ORF">LOCC1_G005875</name>
</gene>
<feature type="transmembrane region" description="Helical" evidence="2">
    <location>
        <begin position="70"/>
        <end position="87"/>
    </location>
</feature>
<keyword evidence="2" id="KW-0472">Membrane</keyword>
<name>A0A8H8UDR9_9HELO</name>
<dbReference type="OrthoDB" id="4078873at2759"/>
<comment type="caution">
    <text evidence="3">The sequence shown here is derived from an EMBL/GenBank/DDBJ whole genome shotgun (WGS) entry which is preliminary data.</text>
</comment>
<evidence type="ECO:0000256" key="2">
    <source>
        <dbReference type="SAM" id="Phobius"/>
    </source>
</evidence>
<evidence type="ECO:0000313" key="4">
    <source>
        <dbReference type="Proteomes" id="UP000443090"/>
    </source>
</evidence>
<keyword evidence="4" id="KW-1185">Reference proteome</keyword>
<dbReference type="AlphaFoldDB" id="A0A8H8UDR9"/>
<accession>A0A8H8UDR9</accession>
<organism evidence="3 4">
    <name type="scientific">Lachnellula occidentalis</name>
    <dbReference type="NCBI Taxonomy" id="215460"/>
    <lineage>
        <taxon>Eukaryota</taxon>
        <taxon>Fungi</taxon>
        <taxon>Dikarya</taxon>
        <taxon>Ascomycota</taxon>
        <taxon>Pezizomycotina</taxon>
        <taxon>Leotiomycetes</taxon>
        <taxon>Helotiales</taxon>
        <taxon>Lachnaceae</taxon>
        <taxon>Lachnellula</taxon>
    </lineage>
</organism>
<feature type="region of interest" description="Disordered" evidence="1">
    <location>
        <begin position="1"/>
        <end position="46"/>
    </location>
</feature>
<dbReference type="SUPFAM" id="SSF103473">
    <property type="entry name" value="MFS general substrate transporter"/>
    <property type="match status" value="1"/>
</dbReference>
<reference evidence="3 4" key="1">
    <citation type="submission" date="2018-05" db="EMBL/GenBank/DDBJ databases">
        <title>Genome sequencing and assembly of the regulated plant pathogen Lachnellula willkommii and related sister species for the development of diagnostic species identification markers.</title>
        <authorList>
            <person name="Giroux E."/>
            <person name="Bilodeau G."/>
        </authorList>
    </citation>
    <scope>NUCLEOTIDE SEQUENCE [LARGE SCALE GENOMIC DNA]</scope>
    <source>
        <strain evidence="3 4">CBS 160.35</strain>
    </source>
</reference>
<feature type="transmembrane region" description="Helical" evidence="2">
    <location>
        <begin position="138"/>
        <end position="155"/>
    </location>
</feature>
<feature type="transmembrane region" description="Helical" evidence="2">
    <location>
        <begin position="107"/>
        <end position="126"/>
    </location>
</feature>
<proteinExistence type="predicted"/>
<evidence type="ECO:0000256" key="1">
    <source>
        <dbReference type="SAM" id="MobiDB-lite"/>
    </source>
</evidence>
<dbReference type="Proteomes" id="UP000443090">
    <property type="component" value="Unassembled WGS sequence"/>
</dbReference>
<dbReference type="EMBL" id="QGMI01000455">
    <property type="protein sequence ID" value="TVY40417.1"/>
    <property type="molecule type" value="Genomic_DNA"/>
</dbReference>